<evidence type="ECO:0000313" key="3">
    <source>
        <dbReference type="Proteomes" id="UP000256269"/>
    </source>
</evidence>
<evidence type="ECO:0000259" key="1">
    <source>
        <dbReference type="Pfam" id="PF00931"/>
    </source>
</evidence>
<dbReference type="Gene3D" id="3.40.50.300">
    <property type="entry name" value="P-loop containing nucleotide triphosphate hydrolases"/>
    <property type="match status" value="1"/>
</dbReference>
<dbReference type="RefSeq" id="WP_147328619.1">
    <property type="nucleotide sequence ID" value="NZ_CP144375.1"/>
</dbReference>
<reference evidence="2 3" key="1">
    <citation type="submission" date="2018-08" db="EMBL/GenBank/DDBJ databases">
        <title>Genomic Encyclopedia of Archaeal and Bacterial Type Strains, Phase II (KMG-II): from individual species to whole genera.</title>
        <authorList>
            <person name="Goeker M."/>
        </authorList>
    </citation>
    <scope>NUCLEOTIDE SEQUENCE [LARGE SCALE GENOMIC DNA]</scope>
    <source>
        <strain evidence="2 3">DSM 45791</strain>
    </source>
</reference>
<dbReference type="InterPro" id="IPR002182">
    <property type="entry name" value="NB-ARC"/>
</dbReference>
<feature type="domain" description="NB-ARC" evidence="1">
    <location>
        <begin position="56"/>
        <end position="217"/>
    </location>
</feature>
<keyword evidence="3" id="KW-1185">Reference proteome</keyword>
<dbReference type="SUPFAM" id="SSF48452">
    <property type="entry name" value="TPR-like"/>
    <property type="match status" value="1"/>
</dbReference>
<protein>
    <submittedName>
        <fullName evidence="2">Putative ATPase</fullName>
    </submittedName>
</protein>
<dbReference type="PANTHER" id="PTHR47691:SF3">
    <property type="entry name" value="HTH-TYPE TRANSCRIPTIONAL REGULATOR RV0890C-RELATED"/>
    <property type="match status" value="1"/>
</dbReference>
<gene>
    <name evidence="2" type="ORF">BCF44_108292</name>
</gene>
<proteinExistence type="predicted"/>
<dbReference type="InterPro" id="IPR011990">
    <property type="entry name" value="TPR-like_helical_dom_sf"/>
</dbReference>
<dbReference type="InterPro" id="IPR027417">
    <property type="entry name" value="P-loop_NTPase"/>
</dbReference>
<dbReference type="SUPFAM" id="SSF52540">
    <property type="entry name" value="P-loop containing nucleoside triphosphate hydrolases"/>
    <property type="match status" value="1"/>
</dbReference>
<dbReference type="PRINTS" id="PR00364">
    <property type="entry name" value="DISEASERSIST"/>
</dbReference>
<comment type="caution">
    <text evidence="2">The sequence shown here is derived from an EMBL/GenBank/DDBJ whole genome shotgun (WGS) entry which is preliminary data.</text>
</comment>
<name>A0A3E0HGB3_9PSEU</name>
<dbReference type="AlphaFoldDB" id="A0A3E0HGB3"/>
<dbReference type="Gene3D" id="1.25.40.10">
    <property type="entry name" value="Tetratricopeptide repeat domain"/>
    <property type="match status" value="1"/>
</dbReference>
<organism evidence="2 3">
    <name type="scientific">Kutzneria buriramensis</name>
    <dbReference type="NCBI Taxonomy" id="1045776"/>
    <lineage>
        <taxon>Bacteria</taxon>
        <taxon>Bacillati</taxon>
        <taxon>Actinomycetota</taxon>
        <taxon>Actinomycetes</taxon>
        <taxon>Pseudonocardiales</taxon>
        <taxon>Pseudonocardiaceae</taxon>
        <taxon>Kutzneria</taxon>
    </lineage>
</organism>
<dbReference type="GO" id="GO:0043531">
    <property type="term" value="F:ADP binding"/>
    <property type="evidence" value="ECO:0007669"/>
    <property type="project" value="InterPro"/>
</dbReference>
<evidence type="ECO:0000313" key="2">
    <source>
        <dbReference type="EMBL" id="REH44812.1"/>
    </source>
</evidence>
<accession>A0A3E0HGB3</accession>
<dbReference type="SMART" id="SM00028">
    <property type="entry name" value="TPR"/>
    <property type="match status" value="3"/>
</dbReference>
<dbReference type="InterPro" id="IPR019734">
    <property type="entry name" value="TPR_rpt"/>
</dbReference>
<dbReference type="PANTHER" id="PTHR47691">
    <property type="entry name" value="REGULATOR-RELATED"/>
    <property type="match status" value="1"/>
</dbReference>
<dbReference type="EMBL" id="QUNO01000008">
    <property type="protein sequence ID" value="REH44812.1"/>
    <property type="molecule type" value="Genomic_DNA"/>
</dbReference>
<dbReference type="Proteomes" id="UP000256269">
    <property type="component" value="Unassembled WGS sequence"/>
</dbReference>
<dbReference type="Pfam" id="PF00931">
    <property type="entry name" value="NB-ARC"/>
    <property type="match status" value="1"/>
</dbReference>
<sequence>MAESPNVRNDLSGTVLGNVVQVGSLHGVAEAVERPRQLPLAIGQFTGRSAQLAALDALVPSDTVVITAMDGAAGIGKTMLAVTWAHRVQHRFPDGTLFANLRGYGPGAPAPAEEVLDGFLRALGVAADRIPVGVEAKSARFRSLLAGRRVLIVLDNAGSAEQVRPLLPGEQGAMVVVTSRDSMHGLVVTESAHRLTVDLLSDAEAVELVTRIVGSERAAEEAAAVTALVQLCGRLPLALRIAASRVAASPYNSVTGIVAELGDERSRLDVLSSDSDERSAVRAVLGWSYQRLPDDQAVLFRRLGLHAGPEFSVPAAAAVAGLDLPQARRLVEALAAAHLTEPVARDRYRCHDLLRAYAAELAERCDAPEVRRKALAGLATWYARVAWECDRVAFPGRFRLPFREPFAGPPIAEIGEALAWLDTERVNLIALLHVVVRYELDEQVMRLADGLRFLFMRSELEDAIEVHELARRAACRRRDRLAEFWFCISLTEDLSPFRRWADAAAANDRASELAAELGTPLLAGIVVMNSAHLHNQRGEFLEGLKCARRGFAAMCGTDNSRWEAVARDVTAAALNGLGRYEEARRHSEKGLALRRHVRDVIGEALAMRQLAIAWQGLGDDRKAVDVCRRAIAIGRASSYLVDAVAEPLCVMAVSLHRMGNVEEADECWREAAELFADNGLPLLAERARGNIAG</sequence>
<dbReference type="OrthoDB" id="581105at2"/>